<accession>A0A6I1EX22</accession>
<feature type="region of interest" description="Disordered" evidence="1">
    <location>
        <begin position="10"/>
        <end position="39"/>
    </location>
</feature>
<organism evidence="3 4">
    <name type="scientific">Sutterella seckii</name>
    <dbReference type="NCBI Taxonomy" id="1944635"/>
    <lineage>
        <taxon>Bacteria</taxon>
        <taxon>Pseudomonadati</taxon>
        <taxon>Pseudomonadota</taxon>
        <taxon>Betaproteobacteria</taxon>
        <taxon>Burkholderiales</taxon>
        <taxon>Sutterellaceae</taxon>
        <taxon>Sutterella</taxon>
    </lineage>
</organism>
<feature type="compositionally biased region" description="Basic and acidic residues" evidence="1">
    <location>
        <begin position="17"/>
        <end position="33"/>
    </location>
</feature>
<sequence length="119" mass="13435">GLRRHGRALQRACRNAGEGEERQVREDDRHGRIPLETNTVERSIRPVAMLRKNQNFMQTLDGMNAVATCLSAAETARLNGIDLEEWLNDYSAAACKHAYAKGWTQACREGKDPNKKIQK</sequence>
<dbReference type="OrthoDB" id="9794514at2"/>
<dbReference type="InterPro" id="IPR004291">
    <property type="entry name" value="Transposase_IS66_central"/>
</dbReference>
<name>A0A6I1EX22_9BURK</name>
<evidence type="ECO:0000256" key="1">
    <source>
        <dbReference type="SAM" id="MobiDB-lite"/>
    </source>
</evidence>
<proteinExistence type="predicted"/>
<feature type="non-terminal residue" evidence="3">
    <location>
        <position position="1"/>
    </location>
</feature>
<dbReference type="Proteomes" id="UP000430564">
    <property type="component" value="Unassembled WGS sequence"/>
</dbReference>
<evidence type="ECO:0000313" key="4">
    <source>
        <dbReference type="Proteomes" id="UP000430564"/>
    </source>
</evidence>
<comment type="caution">
    <text evidence="3">The sequence shown here is derived from an EMBL/GenBank/DDBJ whole genome shotgun (WGS) entry which is preliminary data.</text>
</comment>
<dbReference type="EMBL" id="WEHX01000047">
    <property type="protein sequence ID" value="KAB7658305.1"/>
    <property type="molecule type" value="Genomic_DNA"/>
</dbReference>
<protein>
    <submittedName>
        <fullName evidence="3">Transposase</fullName>
    </submittedName>
</protein>
<dbReference type="Pfam" id="PF03050">
    <property type="entry name" value="DDE_Tnp_IS66"/>
    <property type="match status" value="1"/>
</dbReference>
<evidence type="ECO:0000313" key="3">
    <source>
        <dbReference type="EMBL" id="KAB7658305.1"/>
    </source>
</evidence>
<reference evidence="3 4" key="1">
    <citation type="submission" date="2019-10" db="EMBL/GenBank/DDBJ databases">
        <title>Genome diversity of Sutterella seckii.</title>
        <authorList>
            <person name="Chaplin A.V."/>
            <person name="Sokolova S.R."/>
            <person name="Mosin K.A."/>
            <person name="Ivanova E.L."/>
            <person name="Kochetkova T.O."/>
            <person name="Goltsov A.Y."/>
            <person name="Trofimov D.Y."/>
            <person name="Efimov B.A."/>
        </authorList>
    </citation>
    <scope>NUCLEOTIDE SEQUENCE [LARGE SCALE GENOMIC DNA]</scope>
    <source>
        <strain evidence="3 4">ASD393</strain>
    </source>
</reference>
<evidence type="ECO:0000259" key="2">
    <source>
        <dbReference type="Pfam" id="PF03050"/>
    </source>
</evidence>
<dbReference type="AlphaFoldDB" id="A0A6I1EX22"/>
<gene>
    <name evidence="3" type="ORF">GBM95_07535</name>
</gene>
<feature type="domain" description="Transposase IS66 central" evidence="2">
    <location>
        <begin position="29"/>
        <end position="64"/>
    </location>
</feature>